<sequence>MAMATITEDKKKQVGIVEEEEKWVTHYSSTHQILLVGEGDFSFSLCLALSFASASNICTTSLDSYDTVIKKYKKAKSNLGTLEKLGASILHGVDATEMKLHPNLKMRKFDRIIFNFPHAGFYGKEDNKHMIEMHRSLVHGFFKNASTMLRANGEVHVSHKTKPPFDRWNLEKLASSNSLSLNECVPFQVEDYPGYNNKRGDWPRCDEPFHLGECRTFKFRFSSDSKKSKFIRNEGFTNRGTEQFLRRYIQMQKQETSFDLKRYHTNLNIDTSQFPGYAGIPLIKNNIPRESPRIFDSCFNNVRETFPRVHNSVDYFVHESPRFNSFTQPQTNVTRNMNNPPGYTGFPLTSYVQRERARIFDGSFDNARETLGRAGHNVEYSVDGSGVSGFERYMAGAPGRTLNGYLCLMDAHHRLSTLRSARLQSKGLHYSNTG</sequence>
<comment type="caution">
    <text evidence="1">The sequence shown here is derived from an EMBL/GenBank/DDBJ whole genome shotgun (WGS) entry which is preliminary data.</text>
</comment>
<keyword evidence="2" id="KW-1185">Reference proteome</keyword>
<name>A0ACC0YJP0_9ROSI</name>
<dbReference type="EMBL" id="CM047741">
    <property type="protein sequence ID" value="KAJ0037600.1"/>
    <property type="molecule type" value="Genomic_DNA"/>
</dbReference>
<evidence type="ECO:0000313" key="1">
    <source>
        <dbReference type="EMBL" id="KAJ0037600.1"/>
    </source>
</evidence>
<dbReference type="Proteomes" id="UP001163603">
    <property type="component" value="Chromosome 6"/>
</dbReference>
<accession>A0ACC0YJP0</accession>
<proteinExistence type="predicted"/>
<evidence type="ECO:0000313" key="2">
    <source>
        <dbReference type="Proteomes" id="UP001163603"/>
    </source>
</evidence>
<protein>
    <submittedName>
        <fullName evidence="1">Uncharacterized protein</fullName>
    </submittedName>
</protein>
<organism evidence="1 2">
    <name type="scientific">Pistacia integerrima</name>
    <dbReference type="NCBI Taxonomy" id="434235"/>
    <lineage>
        <taxon>Eukaryota</taxon>
        <taxon>Viridiplantae</taxon>
        <taxon>Streptophyta</taxon>
        <taxon>Embryophyta</taxon>
        <taxon>Tracheophyta</taxon>
        <taxon>Spermatophyta</taxon>
        <taxon>Magnoliopsida</taxon>
        <taxon>eudicotyledons</taxon>
        <taxon>Gunneridae</taxon>
        <taxon>Pentapetalae</taxon>
        <taxon>rosids</taxon>
        <taxon>malvids</taxon>
        <taxon>Sapindales</taxon>
        <taxon>Anacardiaceae</taxon>
        <taxon>Pistacia</taxon>
    </lineage>
</organism>
<reference evidence="2" key="1">
    <citation type="journal article" date="2023" name="G3 (Bethesda)">
        <title>Genome assembly and association tests identify interacting loci associated with vigor, precocity, and sex in interspecific pistachio rootstocks.</title>
        <authorList>
            <person name="Palmer W."/>
            <person name="Jacygrad E."/>
            <person name="Sagayaradj S."/>
            <person name="Cavanaugh K."/>
            <person name="Han R."/>
            <person name="Bertier L."/>
            <person name="Beede B."/>
            <person name="Kafkas S."/>
            <person name="Golino D."/>
            <person name="Preece J."/>
            <person name="Michelmore R."/>
        </authorList>
    </citation>
    <scope>NUCLEOTIDE SEQUENCE [LARGE SCALE GENOMIC DNA]</scope>
</reference>
<gene>
    <name evidence="1" type="ORF">Pint_23161</name>
</gene>